<dbReference type="InterPro" id="IPR055713">
    <property type="entry name" value="DUF7289"/>
</dbReference>
<dbReference type="RefSeq" id="WP_224828384.1">
    <property type="nucleotide sequence ID" value="NZ_JAIVEF010000006.1"/>
</dbReference>
<gene>
    <name evidence="2" type="ORF">ACFPFO_14510</name>
</gene>
<keyword evidence="3" id="KW-1185">Reference proteome</keyword>
<protein>
    <recommendedName>
        <fullName evidence="4">Polymer-forming cytoskeletal protein</fullName>
    </recommendedName>
</protein>
<dbReference type="EMBL" id="JBHSJG010000038">
    <property type="protein sequence ID" value="MFC4988955.1"/>
    <property type="molecule type" value="Genomic_DNA"/>
</dbReference>
<evidence type="ECO:0000313" key="3">
    <source>
        <dbReference type="Proteomes" id="UP001595925"/>
    </source>
</evidence>
<evidence type="ECO:0000256" key="1">
    <source>
        <dbReference type="SAM" id="Phobius"/>
    </source>
</evidence>
<evidence type="ECO:0000313" key="2">
    <source>
        <dbReference type="EMBL" id="MFC4988955.1"/>
    </source>
</evidence>
<dbReference type="Proteomes" id="UP001595925">
    <property type="component" value="Unassembled WGS sequence"/>
</dbReference>
<comment type="caution">
    <text evidence="2">The sequence shown here is derived from an EMBL/GenBank/DDBJ whole genome shotgun (WGS) entry which is preliminary data.</text>
</comment>
<feature type="transmembrane region" description="Helical" evidence="1">
    <location>
        <begin position="16"/>
        <end position="36"/>
    </location>
</feature>
<dbReference type="Pfam" id="PF23960">
    <property type="entry name" value="DUF7289"/>
    <property type="match status" value="1"/>
</dbReference>
<name>A0ABD5QGW0_9EURY</name>
<evidence type="ECO:0008006" key="4">
    <source>
        <dbReference type="Google" id="ProtNLM"/>
    </source>
</evidence>
<keyword evidence="1" id="KW-0472">Membrane</keyword>
<organism evidence="2 3">
    <name type="scientific">Saliphagus infecundisoli</name>
    <dbReference type="NCBI Taxonomy" id="1849069"/>
    <lineage>
        <taxon>Archaea</taxon>
        <taxon>Methanobacteriati</taxon>
        <taxon>Methanobacteriota</taxon>
        <taxon>Stenosarchaea group</taxon>
        <taxon>Halobacteria</taxon>
        <taxon>Halobacteriales</taxon>
        <taxon>Natrialbaceae</taxon>
        <taxon>Saliphagus</taxon>
    </lineage>
</organism>
<sequence>MRRAIGVSEERGQSEVLGFVLLFGIVAIGSVAILLASGATTDGIESQAEIDRVESAFVELSTDIATAAATSDAGGTTELDIDASEGTIRKVDGGNMTVSIEGKGEVANESLGAIEYTNDDGSVVAYEGGGVWRGTGDRSMPVSGPPITYTDGTLTLPIFNVSGGSASGSGVAVSGVNTTSNHSGLTGGVDESQNIKISVTTAYHNGWAEYFRSMGNTSVETSGTGEYRTIEVIVGISELPQEIEDVNLNSDRASVLSATGGSISTSTAGNSYTSGDVVSPGDVDVGHTIYGDVVSGGDVSVSHSGEVTGRIIAAGSVDIAGDDDAGSVLAGGDVTVGGHVDGGVVSYGDIEIRWDKSYAGDLVAAGSITDNGYCVGDCEVREGVPPGEIGPHPNDELDDLPEHEPIDRAYDQILDQGEGDEVGTLSDDHLEAGQYFAGEISIGGNSDLELDVSDGDIDILVRPGGGVSMTGNGDITVTGTSGNDHVVRVITSGTVSMSGGAVTNSGGEANRFQIFGTTGSSFRFSGGGAYYGSIYAPHDEVSADTDFDASGSLDFYGTFVIGGLDASGTVTFHGDSSAGPTSPTGNWDGHMDNIATDELTVYVHVRTHEIVLD</sequence>
<proteinExistence type="predicted"/>
<dbReference type="AlphaFoldDB" id="A0ABD5QGW0"/>
<accession>A0ABD5QGW0</accession>
<keyword evidence="1" id="KW-0812">Transmembrane</keyword>
<reference evidence="2 3" key="1">
    <citation type="journal article" date="2019" name="Int. J. Syst. Evol. Microbiol.">
        <title>The Global Catalogue of Microorganisms (GCM) 10K type strain sequencing project: providing services to taxonomists for standard genome sequencing and annotation.</title>
        <authorList>
            <consortium name="The Broad Institute Genomics Platform"/>
            <consortium name="The Broad Institute Genome Sequencing Center for Infectious Disease"/>
            <person name="Wu L."/>
            <person name="Ma J."/>
        </authorList>
    </citation>
    <scope>NUCLEOTIDE SEQUENCE [LARGE SCALE GENOMIC DNA]</scope>
    <source>
        <strain evidence="2 3">CGMCC 1.15824</strain>
    </source>
</reference>
<keyword evidence="1" id="KW-1133">Transmembrane helix</keyword>